<keyword evidence="3" id="KW-1185">Reference proteome</keyword>
<dbReference type="Proteomes" id="UP000886998">
    <property type="component" value="Unassembled WGS sequence"/>
</dbReference>
<feature type="compositionally biased region" description="Basic and acidic residues" evidence="1">
    <location>
        <begin position="7"/>
        <end position="23"/>
    </location>
</feature>
<sequence length="94" mass="10899">MVPEQEGEAKARHGGTEERRRAFQSDQLIQTHYREHSRSQTSKEIEGWKNTLHNDALTVTCAMSHSHCTHPRISAFTSEELFNYDRFEPNLLSV</sequence>
<gene>
    <name evidence="2" type="ORF">TNIN_310401</name>
</gene>
<organism evidence="2 3">
    <name type="scientific">Trichonephila inaurata madagascariensis</name>
    <dbReference type="NCBI Taxonomy" id="2747483"/>
    <lineage>
        <taxon>Eukaryota</taxon>
        <taxon>Metazoa</taxon>
        <taxon>Ecdysozoa</taxon>
        <taxon>Arthropoda</taxon>
        <taxon>Chelicerata</taxon>
        <taxon>Arachnida</taxon>
        <taxon>Araneae</taxon>
        <taxon>Araneomorphae</taxon>
        <taxon>Entelegynae</taxon>
        <taxon>Araneoidea</taxon>
        <taxon>Nephilidae</taxon>
        <taxon>Trichonephila</taxon>
        <taxon>Trichonephila inaurata</taxon>
    </lineage>
</organism>
<protein>
    <submittedName>
        <fullName evidence="2">Uncharacterized protein</fullName>
    </submittedName>
</protein>
<proteinExistence type="predicted"/>
<comment type="caution">
    <text evidence="2">The sequence shown here is derived from an EMBL/GenBank/DDBJ whole genome shotgun (WGS) entry which is preliminary data.</text>
</comment>
<feature type="compositionally biased region" description="Basic and acidic residues" evidence="1">
    <location>
        <begin position="32"/>
        <end position="44"/>
    </location>
</feature>
<evidence type="ECO:0000313" key="3">
    <source>
        <dbReference type="Proteomes" id="UP000886998"/>
    </source>
</evidence>
<feature type="region of interest" description="Disordered" evidence="1">
    <location>
        <begin position="1"/>
        <end position="44"/>
    </location>
</feature>
<dbReference type="EMBL" id="BMAV01022499">
    <property type="protein sequence ID" value="GFY77554.1"/>
    <property type="molecule type" value="Genomic_DNA"/>
</dbReference>
<name>A0A8X7CLM5_9ARAC</name>
<evidence type="ECO:0000313" key="2">
    <source>
        <dbReference type="EMBL" id="GFY77554.1"/>
    </source>
</evidence>
<accession>A0A8X7CLM5</accession>
<evidence type="ECO:0000256" key="1">
    <source>
        <dbReference type="SAM" id="MobiDB-lite"/>
    </source>
</evidence>
<dbReference type="AlphaFoldDB" id="A0A8X7CLM5"/>
<reference evidence="2" key="1">
    <citation type="submission" date="2020-08" db="EMBL/GenBank/DDBJ databases">
        <title>Multicomponent nature underlies the extraordinary mechanical properties of spider dragline silk.</title>
        <authorList>
            <person name="Kono N."/>
            <person name="Nakamura H."/>
            <person name="Mori M."/>
            <person name="Yoshida Y."/>
            <person name="Ohtoshi R."/>
            <person name="Malay A.D."/>
            <person name="Moran D.A.P."/>
            <person name="Tomita M."/>
            <person name="Numata K."/>
            <person name="Arakawa K."/>
        </authorList>
    </citation>
    <scope>NUCLEOTIDE SEQUENCE</scope>
</reference>